<reference evidence="1 2" key="1">
    <citation type="submission" date="2023-01" db="EMBL/GenBank/DDBJ databases">
        <title>Analysis of 21 Apiospora genomes using comparative genomics revels a genus with tremendous synthesis potential of carbohydrate active enzymes and secondary metabolites.</title>
        <authorList>
            <person name="Sorensen T."/>
        </authorList>
    </citation>
    <scope>NUCLEOTIDE SEQUENCE [LARGE SCALE GENOMIC DNA]</scope>
    <source>
        <strain evidence="1 2">CBS 20057</strain>
    </source>
</reference>
<dbReference type="EMBL" id="JAQQWI010000015">
    <property type="protein sequence ID" value="KAK8013012.1"/>
    <property type="molecule type" value="Genomic_DNA"/>
</dbReference>
<proteinExistence type="predicted"/>
<accession>A0ABR1RJ83</accession>
<keyword evidence="2" id="KW-1185">Reference proteome</keyword>
<evidence type="ECO:0000313" key="2">
    <source>
        <dbReference type="Proteomes" id="UP001396898"/>
    </source>
</evidence>
<gene>
    <name evidence="1" type="ORF">PG991_010387</name>
</gene>
<comment type="caution">
    <text evidence="1">The sequence shown here is derived from an EMBL/GenBank/DDBJ whole genome shotgun (WGS) entry which is preliminary data.</text>
</comment>
<organism evidence="1 2">
    <name type="scientific">Apiospora marii</name>
    <dbReference type="NCBI Taxonomy" id="335849"/>
    <lineage>
        <taxon>Eukaryota</taxon>
        <taxon>Fungi</taxon>
        <taxon>Dikarya</taxon>
        <taxon>Ascomycota</taxon>
        <taxon>Pezizomycotina</taxon>
        <taxon>Sordariomycetes</taxon>
        <taxon>Xylariomycetidae</taxon>
        <taxon>Amphisphaeriales</taxon>
        <taxon>Apiosporaceae</taxon>
        <taxon>Apiospora</taxon>
    </lineage>
</organism>
<evidence type="ECO:0000313" key="1">
    <source>
        <dbReference type="EMBL" id="KAK8013012.1"/>
    </source>
</evidence>
<evidence type="ECO:0008006" key="3">
    <source>
        <dbReference type="Google" id="ProtNLM"/>
    </source>
</evidence>
<name>A0ABR1RJ83_9PEZI</name>
<sequence>MAGLSTNPHFDNLPVEVWHLILKQFCQHCRSERMGCAPDVYFDRDADQPGGLCDHCQYGLAHHWYGSIPTCPSHASRYDRYRQDKKALYSLSLVSRTLRGLAQPIMYHLYVSNSNWPQVLCLAGSVTSAQLLLRSGRSIFWGRASHGGTTSRLPLPGSLHVPPALNLGVSRSRVHRHGSWLKESRELSKTSLIANFLTLLPLLEEVSLHEESDFYDDEDFVPSSLQQFKNLPLKSLEVTANAEDRSDRLVPSRLSRLARKILELSTELQTLRLHLFFTLGQPNGYLAHPQVTRETHSFSYTLGLPTLSLRHLQTLHVTDSWLGADEIRYILAACARLREFVKATPPSIQRHRGAGTVSGDPRVPAPQFPHTKRKILCPPAATLLKSLSGFRALRKLLLEWGAICDGCGPNGAEDSDLPQAGAGDSRLLIDLLPENLETLFIVGCTYGSNPARFESALDGLAVAKLTGRFPNLRRLRCDIARINQNTRLQEQRPGYLFNDGDSVRAMFDAAGVEVGSGLVWECRARPSEWDSEDIEGVDYCYRGDDPNADSYMPLPGSDVDDL</sequence>
<dbReference type="Proteomes" id="UP001396898">
    <property type="component" value="Unassembled WGS sequence"/>
</dbReference>
<protein>
    <recommendedName>
        <fullName evidence="3">F-box domain-containing protein</fullName>
    </recommendedName>
</protein>